<dbReference type="InterPro" id="IPR039498">
    <property type="entry name" value="NTP_transf_5"/>
</dbReference>
<accession>M4NDA5</accession>
<gene>
    <name evidence="1" type="ORF">R2APBS1_0674</name>
</gene>
<sequence length="406" mass="44735" precursor="true">MLPPLKVVRAGLRRTTEALAAELARPGGATPPWSALEWQLAAVAAAVHGVSPLLCRRCAWQHPSWRSFLADQRAHVEHRHRRIATLLQRIDAGARVRGIALVALKGSALHALGLYAPGDRPMADIDLLVRAEDAAPAIALLQELGYVESFVAWKHRVFRPAAGAPFAGLGEHRDTPVNIELHTRIQERLPVTAVDITARIRPPQPRPGLNPYPSPGALMNHLLLHAAGNLCNRSLRLLHLHDIALLSARLSAGDWNVLWDDPAGDAPWYALPPLLLTARYYPDSIATDVLARLATGCPALLRMASRRHTLTCVSCSDLWLHALHGIEWSRSVGELGRCLGQRIRPTREASRERADMLRTQLWLQQGPDWAGLSHGRRILAWLTRPVPRMDTMFAVRAALEGPARAP</sequence>
<dbReference type="Pfam" id="PF14907">
    <property type="entry name" value="NTP_transf_5"/>
    <property type="match status" value="1"/>
</dbReference>
<dbReference type="eggNOG" id="ENOG5033CEF">
    <property type="taxonomic scope" value="Bacteria"/>
</dbReference>
<dbReference type="HOGENOM" id="CLU_674306_0_0_6"/>
<dbReference type="KEGG" id="rhd:R2APBS1_0674"/>
<reference evidence="1 2" key="1">
    <citation type="submission" date="2012-04" db="EMBL/GenBank/DDBJ databases">
        <title>Complete genome of Rhodanobacter sp. 2APBS1.</title>
        <authorList>
            <consortium name="US DOE Joint Genome Institute"/>
            <person name="Huntemann M."/>
            <person name="Wei C.-L."/>
            <person name="Han J."/>
            <person name="Detter J.C."/>
            <person name="Han C."/>
            <person name="Tapia R."/>
            <person name="Munk A.C.C."/>
            <person name="Chen A."/>
            <person name="Krypides N."/>
            <person name="Mavromatis K."/>
            <person name="Markowitz V."/>
            <person name="Szeto E."/>
            <person name="Ivanova N."/>
            <person name="Mikhailova N."/>
            <person name="Ovchinnikova G."/>
            <person name="Pagani I."/>
            <person name="Pati A."/>
            <person name="Goodwin L."/>
            <person name="Peters L."/>
            <person name="Pitluck S."/>
            <person name="Woyke T."/>
            <person name="Prakash O."/>
            <person name="Elkins J."/>
            <person name="Brown S."/>
            <person name="Palumbo A."/>
            <person name="Hemme C."/>
            <person name="Zhou J."/>
            <person name="Watson D."/>
            <person name="Jardine P."/>
            <person name="Kostka J."/>
            <person name="Green S."/>
        </authorList>
    </citation>
    <scope>NUCLEOTIDE SEQUENCE [LARGE SCALE GENOMIC DNA]</scope>
    <source>
        <strain evidence="1 2">2APBS1</strain>
    </source>
</reference>
<dbReference type="STRING" id="666685.R2APBS1_0674"/>
<evidence type="ECO:0008006" key="3">
    <source>
        <dbReference type="Google" id="ProtNLM"/>
    </source>
</evidence>
<dbReference type="EMBL" id="CP003470">
    <property type="protein sequence ID" value="AGG87842.1"/>
    <property type="molecule type" value="Genomic_DNA"/>
</dbReference>
<protein>
    <recommendedName>
        <fullName evidence="3">Nucleotidyltransferase family protein</fullName>
    </recommendedName>
</protein>
<dbReference type="AlphaFoldDB" id="M4NDA5"/>
<name>M4NDA5_9GAMM</name>
<dbReference type="RefSeq" id="WP_015446871.1">
    <property type="nucleotide sequence ID" value="NC_020541.1"/>
</dbReference>
<dbReference type="OrthoDB" id="5992319at2"/>
<dbReference type="Proteomes" id="UP000011859">
    <property type="component" value="Chromosome"/>
</dbReference>
<proteinExistence type="predicted"/>
<evidence type="ECO:0000313" key="2">
    <source>
        <dbReference type="Proteomes" id="UP000011859"/>
    </source>
</evidence>
<keyword evidence="2" id="KW-1185">Reference proteome</keyword>
<evidence type="ECO:0000313" key="1">
    <source>
        <dbReference type="EMBL" id="AGG87842.1"/>
    </source>
</evidence>
<organism evidence="1 2">
    <name type="scientific">Rhodanobacter denitrificans</name>
    <dbReference type="NCBI Taxonomy" id="666685"/>
    <lineage>
        <taxon>Bacteria</taxon>
        <taxon>Pseudomonadati</taxon>
        <taxon>Pseudomonadota</taxon>
        <taxon>Gammaproteobacteria</taxon>
        <taxon>Lysobacterales</taxon>
        <taxon>Rhodanobacteraceae</taxon>
        <taxon>Rhodanobacter</taxon>
    </lineage>
</organism>